<reference evidence="4" key="1">
    <citation type="journal article" date="2020" name="Stud. Mycol.">
        <title>101 Dothideomycetes genomes: a test case for predicting lifestyles and emergence of pathogens.</title>
        <authorList>
            <person name="Haridas S."/>
            <person name="Albert R."/>
            <person name="Binder M."/>
            <person name="Bloem J."/>
            <person name="Labutti K."/>
            <person name="Salamov A."/>
            <person name="Andreopoulos B."/>
            <person name="Baker S."/>
            <person name="Barry K."/>
            <person name="Bills G."/>
            <person name="Bluhm B."/>
            <person name="Cannon C."/>
            <person name="Castanera R."/>
            <person name="Culley D."/>
            <person name="Daum C."/>
            <person name="Ezra D."/>
            <person name="Gonzalez J."/>
            <person name="Henrissat B."/>
            <person name="Kuo A."/>
            <person name="Liang C."/>
            <person name="Lipzen A."/>
            <person name="Lutzoni F."/>
            <person name="Magnuson J."/>
            <person name="Mondo S."/>
            <person name="Nolan M."/>
            <person name="Ohm R."/>
            <person name="Pangilinan J."/>
            <person name="Park H.-J."/>
            <person name="Ramirez L."/>
            <person name="Alfaro M."/>
            <person name="Sun H."/>
            <person name="Tritt A."/>
            <person name="Yoshinaga Y."/>
            <person name="Zwiers L.-H."/>
            <person name="Turgeon B."/>
            <person name="Goodwin S."/>
            <person name="Spatafora J."/>
            <person name="Crous P."/>
            <person name="Grigoriev I."/>
        </authorList>
    </citation>
    <scope>NUCLEOTIDE SEQUENCE</scope>
    <source>
        <strain evidence="4">CBS 379.55</strain>
    </source>
</reference>
<feature type="compositionally biased region" description="Low complexity" evidence="2">
    <location>
        <begin position="185"/>
        <end position="194"/>
    </location>
</feature>
<proteinExistence type="predicted"/>
<sequence length="375" mass="41488">MTSMCHDSRTDNITAWLNGLSLQSTPLGSHSPPSSLSSSSSSSSPQTGQVPPLPQTPERQIQVQRIDGSCPNTRETSPTDTHFSSIFDSPEPRNWGWGGAVREEDEEVQTAASSYAASNDGSDDEGDRCPRSIVLQDEEEADENEAGYDDPSSPSTLAPSDNSTPQQEIERAHDIPPDSPPPPQQHQQQQQQQHSLTPRSTNNLTRHDSLFTSSPSPTPPKKTHIILTSCLQCTLARLPCSRTLPHCTRCARNGFAAVCLAQRRKRTSEMVDGDVMGNQEPVLVRLKEEERGEGWGEKCRVFEMLLQTHRTALDKENWVFPSVSTPRGTYRTHGQRLQRRHPGEGIGRLTFAEVELADQEEGGGKEWEQVYGGRE</sequence>
<dbReference type="Proteomes" id="UP000800097">
    <property type="component" value="Unassembled WGS sequence"/>
</dbReference>
<evidence type="ECO:0000259" key="3">
    <source>
        <dbReference type="PROSITE" id="PS00463"/>
    </source>
</evidence>
<dbReference type="CDD" id="cd00067">
    <property type="entry name" value="GAL4"/>
    <property type="match status" value="1"/>
</dbReference>
<evidence type="ECO:0000313" key="4">
    <source>
        <dbReference type="EMBL" id="KAF2272769.1"/>
    </source>
</evidence>
<feature type="compositionally biased region" description="Polar residues" evidence="2">
    <location>
        <begin position="70"/>
        <end position="87"/>
    </location>
</feature>
<feature type="compositionally biased region" description="Acidic residues" evidence="2">
    <location>
        <begin position="136"/>
        <end position="148"/>
    </location>
</feature>
<dbReference type="PROSITE" id="PS00463">
    <property type="entry name" value="ZN2_CY6_FUNGAL_1"/>
    <property type="match status" value="1"/>
</dbReference>
<gene>
    <name evidence="4" type="ORF">EI97DRAFT_504018</name>
</gene>
<dbReference type="GO" id="GO:0000981">
    <property type="term" value="F:DNA-binding transcription factor activity, RNA polymerase II-specific"/>
    <property type="evidence" value="ECO:0007669"/>
    <property type="project" value="InterPro"/>
</dbReference>
<dbReference type="RefSeq" id="XP_033650308.1">
    <property type="nucleotide sequence ID" value="XM_033802806.1"/>
</dbReference>
<organism evidence="4 5">
    <name type="scientific">Westerdykella ornata</name>
    <dbReference type="NCBI Taxonomy" id="318751"/>
    <lineage>
        <taxon>Eukaryota</taxon>
        <taxon>Fungi</taxon>
        <taxon>Dikarya</taxon>
        <taxon>Ascomycota</taxon>
        <taxon>Pezizomycotina</taxon>
        <taxon>Dothideomycetes</taxon>
        <taxon>Pleosporomycetidae</taxon>
        <taxon>Pleosporales</taxon>
        <taxon>Sporormiaceae</taxon>
        <taxon>Westerdykella</taxon>
    </lineage>
</organism>
<dbReference type="GeneID" id="54555981"/>
<dbReference type="OrthoDB" id="3932796at2759"/>
<feature type="region of interest" description="Disordered" evidence="2">
    <location>
        <begin position="22"/>
        <end position="221"/>
    </location>
</feature>
<dbReference type="AlphaFoldDB" id="A0A6A6JC49"/>
<dbReference type="InterPro" id="IPR001138">
    <property type="entry name" value="Zn2Cys6_DnaBD"/>
</dbReference>
<evidence type="ECO:0000313" key="5">
    <source>
        <dbReference type="Proteomes" id="UP000800097"/>
    </source>
</evidence>
<feature type="compositionally biased region" description="Polar residues" evidence="2">
    <location>
        <begin position="110"/>
        <end position="120"/>
    </location>
</feature>
<dbReference type="GO" id="GO:0008270">
    <property type="term" value="F:zinc ion binding"/>
    <property type="evidence" value="ECO:0007669"/>
    <property type="project" value="InterPro"/>
</dbReference>
<evidence type="ECO:0000256" key="2">
    <source>
        <dbReference type="SAM" id="MobiDB-lite"/>
    </source>
</evidence>
<dbReference type="SUPFAM" id="SSF57701">
    <property type="entry name" value="Zn2/Cys6 DNA-binding domain"/>
    <property type="match status" value="1"/>
</dbReference>
<protein>
    <recommendedName>
        <fullName evidence="3">Zn(2)-C6 fungal-type domain-containing protein</fullName>
    </recommendedName>
</protein>
<dbReference type="SMART" id="SM00066">
    <property type="entry name" value="GAL4"/>
    <property type="match status" value="1"/>
</dbReference>
<feature type="compositionally biased region" description="Polar residues" evidence="2">
    <location>
        <begin position="152"/>
        <end position="167"/>
    </location>
</feature>
<keyword evidence="1" id="KW-0539">Nucleus</keyword>
<name>A0A6A6JC49_WESOR</name>
<dbReference type="InterPro" id="IPR036864">
    <property type="entry name" value="Zn2-C6_fun-type_DNA-bd_sf"/>
</dbReference>
<evidence type="ECO:0000256" key="1">
    <source>
        <dbReference type="ARBA" id="ARBA00023242"/>
    </source>
</evidence>
<feature type="compositionally biased region" description="Low complexity" evidence="2">
    <location>
        <begin position="24"/>
        <end position="50"/>
    </location>
</feature>
<feature type="domain" description="Zn(2)-C6 fungal-type" evidence="3">
    <location>
        <begin position="229"/>
        <end position="259"/>
    </location>
</feature>
<feature type="compositionally biased region" description="Polar residues" evidence="2">
    <location>
        <begin position="195"/>
        <end position="204"/>
    </location>
</feature>
<dbReference type="EMBL" id="ML986517">
    <property type="protein sequence ID" value="KAF2272769.1"/>
    <property type="molecule type" value="Genomic_DNA"/>
</dbReference>
<keyword evidence="5" id="KW-1185">Reference proteome</keyword>
<accession>A0A6A6JC49</accession>